<evidence type="ECO:0000259" key="8">
    <source>
        <dbReference type="Pfam" id="PF08335"/>
    </source>
</evidence>
<proteinExistence type="predicted"/>
<name>A0AA52H8X5_9PROT</name>
<dbReference type="InterPro" id="IPR043519">
    <property type="entry name" value="NT_sf"/>
</dbReference>
<keyword evidence="4" id="KW-0067">ATP-binding</keyword>
<dbReference type="GO" id="GO:0047388">
    <property type="term" value="F:[glutamine synthetase]-adenylyl-L-tyrosine phosphorylase activity"/>
    <property type="evidence" value="ECO:0007669"/>
    <property type="project" value="UniProtKB-EC"/>
</dbReference>
<keyword evidence="1 9" id="KW-0808">Transferase</keyword>
<protein>
    <submittedName>
        <fullName evidence="9">Bifunctional [glutamine synthetase] adenylyltransferase/[glutamine synthetase]-adenylyl-L-tyrosine phosphorylase</fullName>
        <ecNumber evidence="9">2.7.7.89</ecNumber>
    </submittedName>
</protein>
<keyword evidence="10" id="KW-1185">Reference proteome</keyword>
<dbReference type="EMBL" id="CP123872">
    <property type="protein sequence ID" value="WND02274.1"/>
    <property type="molecule type" value="Genomic_DNA"/>
</dbReference>
<dbReference type="EC" id="2.7.7.89" evidence="9"/>
<evidence type="ECO:0000313" key="9">
    <source>
        <dbReference type="EMBL" id="WND02274.1"/>
    </source>
</evidence>
<evidence type="ECO:0000256" key="5">
    <source>
        <dbReference type="ARBA" id="ARBA00022842"/>
    </source>
</evidence>
<dbReference type="Pfam" id="PF08335">
    <property type="entry name" value="GlnD_UR_UTase"/>
    <property type="match status" value="2"/>
</dbReference>
<evidence type="ECO:0000256" key="1">
    <source>
        <dbReference type="ARBA" id="ARBA00022679"/>
    </source>
</evidence>
<dbReference type="Gene3D" id="3.30.460.10">
    <property type="entry name" value="Beta Polymerase, domain 2"/>
    <property type="match status" value="2"/>
</dbReference>
<dbReference type="InterPro" id="IPR005190">
    <property type="entry name" value="GlnE_rpt_dom"/>
</dbReference>
<feature type="domain" description="Glutamate-ammonia ligase adenylyltransferase repeated" evidence="7">
    <location>
        <begin position="556"/>
        <end position="793"/>
    </location>
</feature>
<dbReference type="NCBIfam" id="NF010706">
    <property type="entry name" value="PRK14108.1"/>
    <property type="match status" value="1"/>
</dbReference>
<dbReference type="SUPFAM" id="SSF81301">
    <property type="entry name" value="Nucleotidyltransferase"/>
    <property type="match status" value="2"/>
</dbReference>
<evidence type="ECO:0000256" key="4">
    <source>
        <dbReference type="ARBA" id="ARBA00022840"/>
    </source>
</evidence>
<dbReference type="GO" id="GO:0008882">
    <property type="term" value="F:[glutamate-ammonia-ligase] adenylyltransferase activity"/>
    <property type="evidence" value="ECO:0007669"/>
    <property type="project" value="InterPro"/>
</dbReference>
<dbReference type="Proteomes" id="UP001268683">
    <property type="component" value="Chromosome"/>
</dbReference>
<dbReference type="CDD" id="cd05401">
    <property type="entry name" value="NT_GlnE_GlnD_like"/>
    <property type="match status" value="2"/>
</dbReference>
<dbReference type="InterPro" id="IPR013546">
    <property type="entry name" value="PII_UdlTrfase/GS_AdlTrfase"/>
</dbReference>
<dbReference type="InterPro" id="IPR023057">
    <property type="entry name" value="GlnE"/>
</dbReference>
<sequence length="965" mass="109680">MTSEPSPATFVYDQKSADNIWAFLKNSSNGGELKAEQDYAAIARLAGHSPYLTAIMKRFPDFTIKLVRSPQSNFYSELVAPLESARPPEETKDQLSQILRDLKSQVSLLIAFMDIHDHWTLDEVTWHLTDFAEKSLGIAVSHAFSVSYKKGDLSWEGASQPVSLTYAEHSGYFTLAMGKMGGYELNYSSDIDLIIFYDPEKLSYKGRKSLKDCLIKLTQMVVEIMDRRTMYGYVFRTDLRLRPDPGSTPIAMTVDAALTYYQSHALNWERSAMIKARPVAGDLKEGQAFLDQLSSWIWRKSMDYEAMGDIIAMKDQINRHFKQHSLTLNGYDVKVGQGGIREIEFFAQINQLLFGGRHPEFRVRSTLQALESLANQGRVKGSLVSDLTKAYQFLRSVEHRIQMVNDEQTHTIPEETDALSNLVSFMGFSTIDHFEKEILRHTKIVAEIYDSLLPKPQGEKEASNLDVLTLLEEAEFENFSAAHDIIKSWELGKYKALQTSRARKILRECTPFLIEEFSKNNHAYSALVRFDKFISKLPAGVQIFSLLQANPSLFRLLARVMSLSSSLADMLAKQTTLWDALLEPDFFAPLPDKETLSSHLNAQLDHCKTYEDILNTVRRWTNEKKFQIAVHILEGLSDIHESGPALTLVADVGIQNLIPRVEQDFEKKYGRFSDGGIGMLALGKYGGKELTFTSDIDVVFLYKVTDMTSLSSGARSLSPSQYFSRLGQHIITAIEALTPEGRLFEVDTRLRPSGSKGPLVVTLKTFQDYYTDAAWTWEHMALTRARLIYAPKGMKSPLLSTIYGTLSTHRDPEKLRNAVQKMRAMLFKEFGSENIWNIKHSRGGLVDLEFIVQYLVLKNGHQNTEIFIPEIHLALKELLRKELLSEKHYEILNHAHWLQQTLQSIVRLSMDIHPKSGEEIPHAMREILCKLCQVDRFEDVESTLLTTQKSLHSVYIDTIGDYLSL</sequence>
<keyword evidence="6" id="KW-0511">Multifunctional enzyme</keyword>
<dbReference type="Gene3D" id="1.20.120.1510">
    <property type="match status" value="1"/>
</dbReference>
<evidence type="ECO:0000256" key="6">
    <source>
        <dbReference type="ARBA" id="ARBA00023268"/>
    </source>
</evidence>
<feature type="domain" description="PII-uridylyltransferase/Glutamine-synthetase adenylyltransferase" evidence="8">
    <location>
        <begin position="836"/>
        <end position="902"/>
    </location>
</feature>
<evidence type="ECO:0000259" key="7">
    <source>
        <dbReference type="Pfam" id="PF03710"/>
    </source>
</evidence>
<keyword evidence="5" id="KW-0460">Magnesium</keyword>
<accession>A0AA52H8X5</accession>
<dbReference type="PANTHER" id="PTHR30621:SF0">
    <property type="entry name" value="BIFUNCTIONAL GLUTAMINE SYNTHETASE ADENYLYLTRANSFERASE_ADENYLYL-REMOVING ENZYME"/>
    <property type="match status" value="1"/>
</dbReference>
<dbReference type="GO" id="GO:0005829">
    <property type="term" value="C:cytosol"/>
    <property type="evidence" value="ECO:0007669"/>
    <property type="project" value="TreeGrafter"/>
</dbReference>
<evidence type="ECO:0000256" key="3">
    <source>
        <dbReference type="ARBA" id="ARBA00022741"/>
    </source>
</evidence>
<feature type="domain" description="Glutamate-ammonia ligase adenylyltransferase repeated" evidence="7">
    <location>
        <begin position="41"/>
        <end position="291"/>
    </location>
</feature>
<dbReference type="GO" id="GO:0000820">
    <property type="term" value="P:regulation of glutamine family amino acid metabolic process"/>
    <property type="evidence" value="ECO:0007669"/>
    <property type="project" value="TreeGrafter"/>
</dbReference>
<keyword evidence="2 9" id="KW-0548">Nucleotidyltransferase</keyword>
<dbReference type="Pfam" id="PF03710">
    <property type="entry name" value="GlnE"/>
    <property type="match status" value="2"/>
</dbReference>
<dbReference type="SUPFAM" id="SSF81593">
    <property type="entry name" value="Nucleotidyltransferase substrate binding subunit/domain"/>
    <property type="match status" value="2"/>
</dbReference>
<dbReference type="RefSeq" id="WP_310798110.1">
    <property type="nucleotide sequence ID" value="NZ_CP123872.1"/>
</dbReference>
<dbReference type="GO" id="GO:0005524">
    <property type="term" value="F:ATP binding"/>
    <property type="evidence" value="ECO:0007669"/>
    <property type="project" value="UniProtKB-KW"/>
</dbReference>
<evidence type="ECO:0000256" key="2">
    <source>
        <dbReference type="ARBA" id="ARBA00022695"/>
    </source>
</evidence>
<organism evidence="9 10">
    <name type="scientific">Temperatibacter marinus</name>
    <dbReference type="NCBI Taxonomy" id="1456591"/>
    <lineage>
        <taxon>Bacteria</taxon>
        <taxon>Pseudomonadati</taxon>
        <taxon>Pseudomonadota</taxon>
        <taxon>Alphaproteobacteria</taxon>
        <taxon>Kordiimonadales</taxon>
        <taxon>Temperatibacteraceae</taxon>
        <taxon>Temperatibacter</taxon>
    </lineage>
</organism>
<feature type="domain" description="PII-uridylyltransferase/Glutamine-synthetase adenylyltransferase" evidence="8">
    <location>
        <begin position="314"/>
        <end position="452"/>
    </location>
</feature>
<dbReference type="Gene3D" id="1.20.120.330">
    <property type="entry name" value="Nucleotidyltransferases domain 2"/>
    <property type="match status" value="2"/>
</dbReference>
<gene>
    <name evidence="9" type="ORF">QGN29_12020</name>
</gene>
<dbReference type="AlphaFoldDB" id="A0AA52H8X5"/>
<evidence type="ECO:0000313" key="10">
    <source>
        <dbReference type="Proteomes" id="UP001268683"/>
    </source>
</evidence>
<keyword evidence="3" id="KW-0547">Nucleotide-binding</keyword>
<dbReference type="PANTHER" id="PTHR30621">
    <property type="entry name" value="GLUTAMINE SYNTHETASE ADENYLYLTRANSFERASE"/>
    <property type="match status" value="1"/>
</dbReference>
<dbReference type="NCBIfam" id="NF008292">
    <property type="entry name" value="PRK11072.1"/>
    <property type="match status" value="1"/>
</dbReference>
<reference evidence="9" key="1">
    <citation type="submission" date="2023-04" db="EMBL/GenBank/DDBJ databases">
        <title>Complete genome sequence of Temperatibacter marinus.</title>
        <authorList>
            <person name="Rong J.-C."/>
            <person name="Yi M.-L."/>
            <person name="Zhao Q."/>
        </authorList>
    </citation>
    <scope>NUCLEOTIDE SEQUENCE</scope>
    <source>
        <strain evidence="9">NBRC 110045</strain>
    </source>
</reference>
<dbReference type="KEGG" id="tmk:QGN29_12020"/>